<keyword evidence="2" id="KW-0449">Lipoprotein</keyword>
<gene>
    <name evidence="2" type="ORF">FNB79_04815</name>
</gene>
<feature type="signal peptide" evidence="1">
    <location>
        <begin position="1"/>
        <end position="28"/>
    </location>
</feature>
<reference evidence="2 3" key="1">
    <citation type="submission" date="2019-07" db="EMBL/GenBank/DDBJ databases">
        <title>Genome sequencing for Formosa sp. PS13.</title>
        <authorList>
            <person name="Park S.-J."/>
        </authorList>
    </citation>
    <scope>NUCLEOTIDE SEQUENCE [LARGE SCALE GENOMIC DNA]</scope>
    <source>
        <strain evidence="2 3">PS13</strain>
    </source>
</reference>
<dbReference type="AlphaFoldDB" id="A0A516GP72"/>
<evidence type="ECO:0000256" key="1">
    <source>
        <dbReference type="SAM" id="SignalP"/>
    </source>
</evidence>
<sequence length="484" mass="53954">MKAMKKIVLKIKYIIVLSVLLVSVNACDSALVDINEDPLAVTSVPAELLFPEIIVNFSSVRSIEFAGLNMHAQQWCGSGGTWLSRSRYVLGVPSVNNGWTTWYTTCLKNLSLVEQLVEEDNPDNQYIIAQAKVLEGFIYSNITQVWGDVPYTQAGNPTEYPYPEFDSQEIVLEGVVTLMDEALAILEQDLDSQIVTDSDLIFNGDKASWIRWANSIKLKMLMFIANKKPDEVSAQLQALVNSPLIVTKDQEAQLSYSETIGNENPKWTFINNYWGGNINLWYAGRPLVNLMKELNDPRLATYYEPNSNGEYFGKWQGYTGFTTISKVNANNVLADTPDRYSTASETYFLLADAAANGFVSGGLAQANVWFLEGVTLALDYYDGTLGEIAQADKETYIASLPDLTALTTNEALDYINDQHYISLFGNGLEAWSQWKRTKSVDLDIPANAGATDVIRRYTYSSNEAGSNINTPTGLTIETKMWYEK</sequence>
<evidence type="ECO:0000313" key="2">
    <source>
        <dbReference type="EMBL" id="QDO93321.1"/>
    </source>
</evidence>
<dbReference type="InterPro" id="IPR011990">
    <property type="entry name" value="TPR-like_helical_dom_sf"/>
</dbReference>
<dbReference type="InterPro" id="IPR041662">
    <property type="entry name" value="SusD-like_2"/>
</dbReference>
<dbReference type="KEGG" id="fop:FNB79_04815"/>
<dbReference type="EMBL" id="CP041637">
    <property type="protein sequence ID" value="QDO93321.1"/>
    <property type="molecule type" value="Genomic_DNA"/>
</dbReference>
<accession>A0A516GP72</accession>
<name>A0A516GP72_9FLAO</name>
<organism evidence="2 3">
    <name type="scientific">Formosa sediminum</name>
    <dbReference type="NCBI Taxonomy" id="2594004"/>
    <lineage>
        <taxon>Bacteria</taxon>
        <taxon>Pseudomonadati</taxon>
        <taxon>Bacteroidota</taxon>
        <taxon>Flavobacteriia</taxon>
        <taxon>Flavobacteriales</taxon>
        <taxon>Flavobacteriaceae</taxon>
        <taxon>Formosa</taxon>
    </lineage>
</organism>
<keyword evidence="3" id="KW-1185">Reference proteome</keyword>
<protein>
    <submittedName>
        <fullName evidence="2">SusD/RagB family nutrient-binding outer membrane lipoprotein</fullName>
    </submittedName>
</protein>
<feature type="chain" id="PRO_5021837456" evidence="1">
    <location>
        <begin position="29"/>
        <end position="484"/>
    </location>
</feature>
<dbReference type="SUPFAM" id="SSF48452">
    <property type="entry name" value="TPR-like"/>
    <property type="match status" value="1"/>
</dbReference>
<dbReference type="Proteomes" id="UP000319209">
    <property type="component" value="Chromosome"/>
</dbReference>
<keyword evidence="1" id="KW-0732">Signal</keyword>
<evidence type="ECO:0000313" key="3">
    <source>
        <dbReference type="Proteomes" id="UP000319209"/>
    </source>
</evidence>
<dbReference type="Pfam" id="PF12771">
    <property type="entry name" value="SusD-like_2"/>
    <property type="match status" value="1"/>
</dbReference>
<dbReference type="Gene3D" id="1.25.40.390">
    <property type="match status" value="1"/>
</dbReference>
<proteinExistence type="predicted"/>
<dbReference type="OrthoDB" id="725917at2"/>